<protein>
    <recommendedName>
        <fullName evidence="2">DDH domain-containing protein</fullName>
    </recommendedName>
</protein>
<sequence>MEEFFEKIKQAVQVFSDLKKEKPVRIISHHDADGITAASILVKAFKRKEIKFSLSIVKQVDEDLIKQLNLESYDIVFFTKGEFRP</sequence>
<dbReference type="AlphaFoldDB" id="X0SNC4"/>
<dbReference type="EMBL" id="BARS01005652">
    <property type="protein sequence ID" value="GAF76636.1"/>
    <property type="molecule type" value="Genomic_DNA"/>
</dbReference>
<organism evidence="1">
    <name type="scientific">marine sediment metagenome</name>
    <dbReference type="NCBI Taxonomy" id="412755"/>
    <lineage>
        <taxon>unclassified sequences</taxon>
        <taxon>metagenomes</taxon>
        <taxon>ecological metagenomes</taxon>
    </lineage>
</organism>
<proteinExistence type="predicted"/>
<gene>
    <name evidence="1" type="ORF">S01H1_11088</name>
</gene>
<accession>X0SNC4</accession>
<name>X0SNC4_9ZZZZ</name>
<feature type="non-terminal residue" evidence="1">
    <location>
        <position position="85"/>
    </location>
</feature>
<dbReference type="InterPro" id="IPR038763">
    <property type="entry name" value="DHH_sf"/>
</dbReference>
<dbReference type="SUPFAM" id="SSF64182">
    <property type="entry name" value="DHH phosphoesterases"/>
    <property type="match status" value="1"/>
</dbReference>
<evidence type="ECO:0008006" key="2">
    <source>
        <dbReference type="Google" id="ProtNLM"/>
    </source>
</evidence>
<evidence type="ECO:0000313" key="1">
    <source>
        <dbReference type="EMBL" id="GAF76636.1"/>
    </source>
</evidence>
<reference evidence="1" key="1">
    <citation type="journal article" date="2014" name="Front. Microbiol.">
        <title>High frequency of phylogenetically diverse reductive dehalogenase-homologous genes in deep subseafloor sedimentary metagenomes.</title>
        <authorList>
            <person name="Kawai M."/>
            <person name="Futagami T."/>
            <person name="Toyoda A."/>
            <person name="Takaki Y."/>
            <person name="Nishi S."/>
            <person name="Hori S."/>
            <person name="Arai W."/>
            <person name="Tsubouchi T."/>
            <person name="Morono Y."/>
            <person name="Uchiyama I."/>
            <person name="Ito T."/>
            <person name="Fujiyama A."/>
            <person name="Inagaki F."/>
            <person name="Takami H."/>
        </authorList>
    </citation>
    <scope>NUCLEOTIDE SEQUENCE</scope>
    <source>
        <strain evidence="1">Expedition CK06-06</strain>
    </source>
</reference>
<comment type="caution">
    <text evidence="1">The sequence shown here is derived from an EMBL/GenBank/DDBJ whole genome shotgun (WGS) entry which is preliminary data.</text>
</comment>
<dbReference type="Gene3D" id="3.90.1640.30">
    <property type="match status" value="1"/>
</dbReference>